<dbReference type="InterPro" id="IPR036770">
    <property type="entry name" value="Ankyrin_rpt-contain_sf"/>
</dbReference>
<dbReference type="OrthoDB" id="10439532at2759"/>
<dbReference type="AlphaFoldDB" id="D2VWW6"/>
<dbReference type="RefSeq" id="XP_002671444.1">
    <property type="nucleotide sequence ID" value="XM_002671398.1"/>
</dbReference>
<name>D2VWW6_NAEGR</name>
<reference evidence="2 3" key="1">
    <citation type="journal article" date="2010" name="Cell">
        <title>The genome of Naegleria gruberi illuminates early eukaryotic versatility.</title>
        <authorList>
            <person name="Fritz-Laylin L.K."/>
            <person name="Prochnik S.E."/>
            <person name="Ginger M.L."/>
            <person name="Dacks J.B."/>
            <person name="Carpenter M.L."/>
            <person name="Field M.C."/>
            <person name="Kuo A."/>
            <person name="Paredez A."/>
            <person name="Chapman J."/>
            <person name="Pham J."/>
            <person name="Shu S."/>
            <person name="Neupane R."/>
            <person name="Cipriano M."/>
            <person name="Mancuso J."/>
            <person name="Tu H."/>
            <person name="Salamov A."/>
            <person name="Lindquist E."/>
            <person name="Shapiro H."/>
            <person name="Lucas S."/>
            <person name="Grigoriev I.V."/>
            <person name="Cande W.Z."/>
            <person name="Fulton C."/>
            <person name="Rokhsar D.S."/>
            <person name="Dawson S.C."/>
        </authorList>
    </citation>
    <scope>NUCLEOTIDE SEQUENCE [LARGE SCALE GENOMIC DNA]</scope>
    <source>
        <strain evidence="2 3">NEG-M</strain>
    </source>
</reference>
<dbReference type="EMBL" id="GG738905">
    <property type="protein sequence ID" value="EFC38700.1"/>
    <property type="molecule type" value="Genomic_DNA"/>
</dbReference>
<dbReference type="Gene3D" id="1.25.40.20">
    <property type="entry name" value="Ankyrin repeat-containing domain"/>
    <property type="match status" value="1"/>
</dbReference>
<organism evidence="3">
    <name type="scientific">Naegleria gruberi</name>
    <name type="common">Amoeba</name>
    <dbReference type="NCBI Taxonomy" id="5762"/>
    <lineage>
        <taxon>Eukaryota</taxon>
        <taxon>Discoba</taxon>
        <taxon>Heterolobosea</taxon>
        <taxon>Tetramitia</taxon>
        <taxon>Eutetramitia</taxon>
        <taxon>Vahlkampfiidae</taxon>
        <taxon>Naegleria</taxon>
    </lineage>
</organism>
<keyword evidence="3" id="KW-1185">Reference proteome</keyword>
<feature type="compositionally biased region" description="Polar residues" evidence="1">
    <location>
        <begin position="473"/>
        <end position="483"/>
    </location>
</feature>
<gene>
    <name evidence="2" type="ORF">NAEGRDRAFT_73529</name>
</gene>
<evidence type="ECO:0000256" key="1">
    <source>
        <dbReference type="SAM" id="MobiDB-lite"/>
    </source>
</evidence>
<evidence type="ECO:0000313" key="3">
    <source>
        <dbReference type="Proteomes" id="UP000006671"/>
    </source>
</evidence>
<dbReference type="Proteomes" id="UP000006671">
    <property type="component" value="Unassembled WGS sequence"/>
</dbReference>
<feature type="region of interest" description="Disordered" evidence="1">
    <location>
        <begin position="46"/>
        <end position="92"/>
    </location>
</feature>
<evidence type="ECO:0000313" key="2">
    <source>
        <dbReference type="EMBL" id="EFC38700.1"/>
    </source>
</evidence>
<sequence>MSTYSMLETSSTLSLLLNMSIRDPLVLQAPSRTKYYEPYGFVLDADNLDDDDDDEDEKLALKNGNTEGVENNARKEEEENNEDDDDEEDEEGEQKLFYNSHCFIDQLLLRSLQNQFIGRMGNRDKHHEWKYKTRNGELCDPSEYDCFKDGPQFHDKFEEWIDAYSEKKSWILQLLLEISLGREMIEYLGMRNVGFCIVQYFHKLFEPAIRTVENWKENPKSILEFSDIFNSNLYELLEMAMKKETILKDNMSDFWFQMETISNSIPRQVILFIAENFSHLNIRLGEGEEMTCSVFIFQELRKFGICVEKLQFLDKRSKFGNFERTSFLNSVIPEISDGFYLQHFAVWIKSIPLLEWCLDVDSTQMNQTLAECLQKPNQSILNVKMNSYAKTYLVDKLPFTILHYAVSMCNVEMVELLTNKYLANPVFETTYHAVSPLSLAIRNSKNVGKGRNNEEDEIMKIFSKHYQSEIEKQGTSSSVGSESKTFETDGRTYEEDNSDLDEEYYSDYSYDIPPHQNVVVEQWNTKIYDTLGVTDFSDDEYEEGLDFKQLGHIFKNLENEANNPLKRKRFDPLAFEDYSQNFIENRLKNTIAPFESNTWDYDLKQEFEGELTENIPAIKILQEKV</sequence>
<dbReference type="GeneID" id="8858409"/>
<accession>D2VWW6</accession>
<protein>
    <submittedName>
        <fullName evidence="2">Predicted protein</fullName>
    </submittedName>
</protein>
<feature type="region of interest" description="Disordered" evidence="1">
    <location>
        <begin position="471"/>
        <end position="497"/>
    </location>
</feature>
<feature type="compositionally biased region" description="Acidic residues" evidence="1">
    <location>
        <begin position="78"/>
        <end position="92"/>
    </location>
</feature>
<dbReference type="SUPFAM" id="SSF48403">
    <property type="entry name" value="Ankyrin repeat"/>
    <property type="match status" value="1"/>
</dbReference>
<dbReference type="KEGG" id="ngr:NAEGRDRAFT_73529"/>
<proteinExistence type="predicted"/>
<feature type="compositionally biased region" description="Basic and acidic residues" evidence="1">
    <location>
        <begin position="484"/>
        <end position="494"/>
    </location>
</feature>
<dbReference type="InParanoid" id="D2VWW6"/>
<feature type="compositionally biased region" description="Acidic residues" evidence="1">
    <location>
        <begin position="46"/>
        <end position="57"/>
    </location>
</feature>
<dbReference type="VEuPathDB" id="AmoebaDB:NAEGRDRAFT_73529"/>